<comment type="caution">
    <text evidence="3">The sequence shown here is derived from an EMBL/GenBank/DDBJ whole genome shotgun (WGS) entry which is preliminary data.</text>
</comment>
<dbReference type="EMBL" id="JAGGJA010000006">
    <property type="protein sequence ID" value="MCW9707199.1"/>
    <property type="molecule type" value="Genomic_DNA"/>
</dbReference>
<evidence type="ECO:0000313" key="4">
    <source>
        <dbReference type="Proteomes" id="UP001207918"/>
    </source>
</evidence>
<feature type="signal peptide" evidence="2">
    <location>
        <begin position="1"/>
        <end position="19"/>
    </location>
</feature>
<accession>A0ABT3PNF6</accession>
<sequence>MKLLYLIAFIFCFISLSLGQNTQQESKPDTTEFAVEKEKIPQDKENQEDNETLVRLRKLLNEESGKTEIGRIRMKELAFVFDKHSTVKKLDRNIEELAKRVGSFNDTLKSDSLRISSSETLKVNEESDTANVVYLDSVKVQINEGFIEFIKVYAEDGSTYYNKDAPIPLLTIENRFDDKLINPQDGSFILLKNAVSFDAERRFNYFPNNQVLTLKQDSAMSQKRLYADNGVNSFINLQVYSDLLALLGNEPNELLQFEASSQFYLHRLNIPDQFMYMFYAIEPYFQFNRLDSKFDTLALAATDTVNQTKLFRRSNFSTGIALKLLRWDWRPSNSFEINTGYRYNSSNVVINDTKTTGIFHSIYGEVAISSKRLNNFGVELTSRFVRRKLNENKHFVNSDWYNLTSFRGSIFYFPSNESKESKVVLRFTNNINWGNRTMDYSALQIGYETPLNF</sequence>
<evidence type="ECO:0000256" key="2">
    <source>
        <dbReference type="SAM" id="SignalP"/>
    </source>
</evidence>
<feature type="compositionally biased region" description="Basic and acidic residues" evidence="1">
    <location>
        <begin position="26"/>
        <end position="47"/>
    </location>
</feature>
<dbReference type="RefSeq" id="WP_265765957.1">
    <property type="nucleotide sequence ID" value="NZ_JAGGJA010000006.1"/>
</dbReference>
<name>A0ABT3PNF6_9BACT</name>
<feature type="region of interest" description="Disordered" evidence="1">
    <location>
        <begin position="23"/>
        <end position="49"/>
    </location>
</feature>
<dbReference type="Proteomes" id="UP001207918">
    <property type="component" value="Unassembled WGS sequence"/>
</dbReference>
<keyword evidence="2" id="KW-0732">Signal</keyword>
<reference evidence="3 4" key="1">
    <citation type="submission" date="2021-03" db="EMBL/GenBank/DDBJ databases">
        <title>Aliifodinibius sp. nov., a new bacterium isolated from saline soil.</title>
        <authorList>
            <person name="Galisteo C."/>
            <person name="De La Haba R."/>
            <person name="Sanchez-Porro C."/>
            <person name="Ventosa A."/>
        </authorList>
    </citation>
    <scope>NUCLEOTIDE SEQUENCE [LARGE SCALE GENOMIC DNA]</scope>
    <source>
        <strain evidence="3 4">1BSP15-2V2</strain>
    </source>
</reference>
<feature type="chain" id="PRO_5045764145" evidence="2">
    <location>
        <begin position="20"/>
        <end position="453"/>
    </location>
</feature>
<keyword evidence="4" id="KW-1185">Reference proteome</keyword>
<gene>
    <name evidence="3" type="ORF">J6I44_10050</name>
</gene>
<proteinExistence type="predicted"/>
<protein>
    <submittedName>
        <fullName evidence="3">Uncharacterized protein</fullName>
    </submittedName>
</protein>
<evidence type="ECO:0000313" key="3">
    <source>
        <dbReference type="EMBL" id="MCW9707199.1"/>
    </source>
</evidence>
<organism evidence="3 4">
    <name type="scientific">Fodinibius salsisoli</name>
    <dbReference type="NCBI Taxonomy" id="2820877"/>
    <lineage>
        <taxon>Bacteria</taxon>
        <taxon>Pseudomonadati</taxon>
        <taxon>Balneolota</taxon>
        <taxon>Balneolia</taxon>
        <taxon>Balneolales</taxon>
        <taxon>Balneolaceae</taxon>
        <taxon>Fodinibius</taxon>
    </lineage>
</organism>
<evidence type="ECO:0000256" key="1">
    <source>
        <dbReference type="SAM" id="MobiDB-lite"/>
    </source>
</evidence>